<organism evidence="4 6">
    <name type="scientific">Vibrio vulnificus</name>
    <dbReference type="NCBI Taxonomy" id="672"/>
    <lineage>
        <taxon>Bacteria</taxon>
        <taxon>Pseudomonadati</taxon>
        <taxon>Pseudomonadota</taxon>
        <taxon>Gammaproteobacteria</taxon>
        <taxon>Vibrionales</taxon>
        <taxon>Vibrionaceae</taxon>
        <taxon>Vibrio</taxon>
    </lineage>
</organism>
<gene>
    <name evidence="3" type="ORF">AL548_003725</name>
    <name evidence="4" type="ORF">CRN52_00220</name>
    <name evidence="1" type="ORF">I7730_02795</name>
    <name evidence="2" type="ORF">J0J18_01385</name>
</gene>
<dbReference type="EMBL" id="LOSH02000001">
    <property type="protein sequence ID" value="PNM77690.1"/>
    <property type="molecule type" value="Genomic_DNA"/>
</dbReference>
<dbReference type="Proteomes" id="UP000237466">
    <property type="component" value="Unassembled WGS sequence"/>
</dbReference>
<reference evidence="2" key="5">
    <citation type="submission" date="2021-03" db="EMBL/GenBank/DDBJ databases">
        <title>Study of the foodborne Vibrio vulnificus isolates from China.</title>
        <authorList>
            <person name="Zheng Z."/>
            <person name="Ye L."/>
        </authorList>
    </citation>
    <scope>NUCLEOTIDE SEQUENCE</scope>
    <source>
        <strain evidence="2">Vv1582</strain>
    </source>
</reference>
<dbReference type="KEGG" id="vvl:VV93_v1c36780"/>
<evidence type="ECO:0000313" key="1">
    <source>
        <dbReference type="EMBL" id="HAS8538711.1"/>
    </source>
</evidence>
<reference evidence="1" key="3">
    <citation type="journal article" date="2018" name="Genome Biol.">
        <title>SKESA: strategic k-mer extension for scrupulous assemblies.</title>
        <authorList>
            <person name="Souvorov A."/>
            <person name="Agarwala R."/>
            <person name="Lipman D.J."/>
        </authorList>
    </citation>
    <scope>NUCLEOTIDE SEQUENCE</scope>
    <source>
        <strain evidence="1">BCW_3452</strain>
    </source>
</reference>
<evidence type="ECO:0000313" key="4">
    <source>
        <dbReference type="EMBL" id="POB50184.1"/>
    </source>
</evidence>
<accession>A0A087IC00</accession>
<evidence type="ECO:0000313" key="6">
    <source>
        <dbReference type="Proteomes" id="UP000237466"/>
    </source>
</evidence>
<dbReference type="GeneID" id="93898139"/>
<dbReference type="RefSeq" id="WP_011152019.1">
    <property type="nucleotide sequence ID" value="NZ_CBCSFK010000001.1"/>
</dbReference>
<dbReference type="OrthoDB" id="6309052at2"/>
<dbReference type="Proteomes" id="UP000863257">
    <property type="component" value="Unassembled WGS sequence"/>
</dbReference>
<comment type="caution">
    <text evidence="4">The sequence shown here is derived from an EMBL/GenBank/DDBJ whole genome shotgun (WGS) entry which is preliminary data.</text>
</comment>
<reference evidence="4 6" key="2">
    <citation type="journal article" date="2018" name="Front. Microbiol.">
        <title>Phylogeny of Vibrio vulnificus from the Analysis of the Core-Genome: Implications for Intra-Species Taxonomy.</title>
        <authorList>
            <person name="Roig F.J."/>
            <person name="Gonzalez-Candelas F."/>
            <person name="Sanjuan E."/>
            <person name="Fouz B."/>
            <person name="Feil E.J."/>
            <person name="Llorens C."/>
            <person name="Baker-Austin C."/>
            <person name="Oliver J.D."/>
            <person name="Danin-Poleg Y."/>
            <person name="Gibas C.J."/>
            <person name="Kashi Y."/>
            <person name="Gulig P.A."/>
            <person name="Morrison S.S."/>
            <person name="Amaro C."/>
        </authorList>
    </citation>
    <scope>NUCLEOTIDE SEQUENCE [LARGE SCALE GENOMIC DNA]</scope>
    <source>
        <strain evidence="4 6">CECT4608</strain>
    </source>
</reference>
<protein>
    <submittedName>
        <fullName evidence="4">Uncharacterized protein</fullName>
    </submittedName>
</protein>
<dbReference type="EMBL" id="JAFKOQ010000001">
    <property type="protein sequence ID" value="MBN8120368.1"/>
    <property type="molecule type" value="Genomic_DNA"/>
</dbReference>
<dbReference type="Proteomes" id="UP000054370">
    <property type="component" value="Unassembled WGS sequence"/>
</dbReference>
<evidence type="ECO:0000313" key="5">
    <source>
        <dbReference type="Proteomes" id="UP000054370"/>
    </source>
</evidence>
<proteinExistence type="predicted"/>
<dbReference type="EMBL" id="PDGH01000005">
    <property type="protein sequence ID" value="POB50184.1"/>
    <property type="molecule type" value="Genomic_DNA"/>
</dbReference>
<dbReference type="Proteomes" id="UP000664056">
    <property type="component" value="Unassembled WGS sequence"/>
</dbReference>
<dbReference type="AlphaFoldDB" id="A0A087IC00"/>
<dbReference type="EMBL" id="DACRBY010000002">
    <property type="protein sequence ID" value="HAS8538711.1"/>
    <property type="molecule type" value="Genomic_DNA"/>
</dbReference>
<reference evidence="1" key="4">
    <citation type="submission" date="2019-01" db="EMBL/GenBank/DDBJ databases">
        <authorList>
            <consortium name="NCBI Pathogen Detection Project"/>
        </authorList>
    </citation>
    <scope>NUCLEOTIDE SEQUENCE</scope>
    <source>
        <strain evidence="1">BCW_3452</strain>
    </source>
</reference>
<evidence type="ECO:0000313" key="3">
    <source>
        <dbReference type="EMBL" id="PNM77690.1"/>
    </source>
</evidence>
<keyword evidence="5" id="KW-1185">Reference proteome</keyword>
<name>A0A087IC00_VIBVL</name>
<evidence type="ECO:0000313" key="2">
    <source>
        <dbReference type="EMBL" id="MBN8120368.1"/>
    </source>
</evidence>
<reference evidence="3 5" key="1">
    <citation type="submission" date="2017-12" db="EMBL/GenBank/DDBJ databases">
        <title>FDA dAtabase for Regulatory Grade micrObial Sequences (FDA-ARGOS): Supporting development and validation of Infectious Disease Dx tests.</title>
        <authorList>
            <person name="Hoffmann M."/>
            <person name="Allard M."/>
            <person name="Evans P."/>
            <person name="Brown E."/>
            <person name="Tallon L.J."/>
            <person name="Sadzewicz L."/>
            <person name="Sengamalay N."/>
            <person name="Ott S."/>
            <person name="Godinez A."/>
            <person name="Nagaraj S."/>
            <person name="Vavikolanu K."/>
            <person name="Aluvathingal J."/>
            <person name="Nadendla S."/>
            <person name="Hobson J."/>
            <person name="Sichtig H."/>
        </authorList>
    </citation>
    <scope>NUCLEOTIDE SEQUENCE [LARGE SCALE GENOMIC DNA]</scope>
    <source>
        <strain evidence="5">ATCC 29307</strain>
        <strain evidence="3">FDAARGOS_118</strain>
    </source>
</reference>
<sequence>MSKKRVKHHNKKSGYETKFEQMVKDYHEAKALLESMSKGSEEYSQQEKHCNALFASAERFFKQNQ</sequence>